<name>R9NWW1_PSEHS</name>
<dbReference type="EMBL" id="DF238772">
    <property type="protein sequence ID" value="GAC93044.1"/>
    <property type="molecule type" value="Genomic_DNA"/>
</dbReference>
<dbReference type="RefSeq" id="XP_012186631.1">
    <property type="nucleotide sequence ID" value="XM_012331241.1"/>
</dbReference>
<feature type="region of interest" description="Disordered" evidence="1">
    <location>
        <begin position="1"/>
        <end position="45"/>
    </location>
</feature>
<reference evidence="3" key="1">
    <citation type="journal article" date="2013" name="Genome Announc.">
        <title>Draft genome sequence of the basidiomycetous yeast-like fungus Pseudozyma hubeiensis SY62, which produces an abundant amount of the biosurfactant mannosylerythritol lipids.</title>
        <authorList>
            <person name="Konishi M."/>
            <person name="Hatada Y."/>
            <person name="Horiuchi J."/>
        </authorList>
    </citation>
    <scope>NUCLEOTIDE SEQUENCE [LARGE SCALE GENOMIC DNA]</scope>
    <source>
        <strain evidence="3">SY62</strain>
    </source>
</reference>
<evidence type="ECO:0000313" key="3">
    <source>
        <dbReference type="Proteomes" id="UP000014071"/>
    </source>
</evidence>
<feature type="region of interest" description="Disordered" evidence="1">
    <location>
        <begin position="90"/>
        <end position="115"/>
    </location>
</feature>
<proteinExistence type="predicted"/>
<keyword evidence="3" id="KW-1185">Reference proteome</keyword>
<dbReference type="OrthoDB" id="10621432at2759"/>
<feature type="region of interest" description="Disordered" evidence="1">
    <location>
        <begin position="130"/>
        <end position="150"/>
    </location>
</feature>
<gene>
    <name evidence="2" type="ORF">PHSY_000605</name>
</gene>
<feature type="compositionally biased region" description="Polar residues" evidence="1">
    <location>
        <begin position="28"/>
        <end position="45"/>
    </location>
</feature>
<organism evidence="2 3">
    <name type="scientific">Pseudozyma hubeiensis (strain SY62)</name>
    <name type="common">Yeast</name>
    <dbReference type="NCBI Taxonomy" id="1305764"/>
    <lineage>
        <taxon>Eukaryota</taxon>
        <taxon>Fungi</taxon>
        <taxon>Dikarya</taxon>
        <taxon>Basidiomycota</taxon>
        <taxon>Ustilaginomycotina</taxon>
        <taxon>Ustilaginomycetes</taxon>
        <taxon>Ustilaginales</taxon>
        <taxon>Ustilaginaceae</taxon>
        <taxon>Pseudozyma</taxon>
    </lineage>
</organism>
<dbReference type="HOGENOM" id="CLU_983949_0_0_1"/>
<dbReference type="GeneID" id="24105910"/>
<feature type="compositionally biased region" description="Low complexity" evidence="1">
    <location>
        <begin position="14"/>
        <end position="27"/>
    </location>
</feature>
<feature type="compositionally biased region" description="Low complexity" evidence="1">
    <location>
        <begin position="93"/>
        <end position="108"/>
    </location>
</feature>
<evidence type="ECO:0000256" key="1">
    <source>
        <dbReference type="SAM" id="MobiDB-lite"/>
    </source>
</evidence>
<evidence type="ECO:0000313" key="2">
    <source>
        <dbReference type="EMBL" id="GAC93044.1"/>
    </source>
</evidence>
<sequence>MDNRYPFASHESDVPSSVWAGSSSSAPQLGTNLPSSETHSSYPYSRYSSIQHSPLRLERSQSADTPLDQEALQILDSLLNDLNADRQSGHSHAALGESTGSTSAGTSAQDLSRKGTRQWWEPQSFNLLPYVPPLSQGSGKIDQTRNDDPRLRDELDMKVFAGKLTWAPDADMDHVQPRNFREASPFTRYHRILPSVHSTAPDGLRLPIRMTAHSNAPILSGAPEGSVLHNRPFYLLWSATTTPDGRRHLISYGTAHIDPADYETIDSHLRSLLEDAADTSLAY</sequence>
<dbReference type="AlphaFoldDB" id="R9NWW1"/>
<accession>R9NWW1</accession>
<dbReference type="eggNOG" id="ENOG502TJ7E">
    <property type="taxonomic scope" value="Eukaryota"/>
</dbReference>
<protein>
    <submittedName>
        <fullName evidence="2">Uncharacterized protein</fullName>
    </submittedName>
</protein>
<dbReference type="Proteomes" id="UP000014071">
    <property type="component" value="Unassembled WGS sequence"/>
</dbReference>